<dbReference type="Proteomes" id="UP000527143">
    <property type="component" value="Unassembled WGS sequence"/>
</dbReference>
<protein>
    <submittedName>
        <fullName evidence="2">Uncharacterized protein</fullName>
    </submittedName>
</protein>
<evidence type="ECO:0000313" key="2">
    <source>
        <dbReference type="EMBL" id="MBB5709249.1"/>
    </source>
</evidence>
<gene>
    <name evidence="2" type="ORF">FHT02_000455</name>
</gene>
<feature type="compositionally biased region" description="Basic and acidic residues" evidence="1">
    <location>
        <begin position="1"/>
        <end position="12"/>
    </location>
</feature>
<dbReference type="RefSeq" id="WP_184083786.1">
    <property type="nucleotide sequence ID" value="NZ_JACIJF010000001.1"/>
</dbReference>
<sequence>MTDTASHHEPETHGGTATAEEGQVMLDGPDGVAVAMSPEAAVATAESLIAAAEQASDQLGAEGHPS</sequence>
<accession>A0A840YB34</accession>
<evidence type="ECO:0000256" key="1">
    <source>
        <dbReference type="SAM" id="MobiDB-lite"/>
    </source>
</evidence>
<organism evidence="2 3">
    <name type="scientific">Sphingomonas xinjiangensis</name>
    <dbReference type="NCBI Taxonomy" id="643568"/>
    <lineage>
        <taxon>Bacteria</taxon>
        <taxon>Pseudomonadati</taxon>
        <taxon>Pseudomonadota</taxon>
        <taxon>Alphaproteobacteria</taxon>
        <taxon>Sphingomonadales</taxon>
        <taxon>Sphingomonadaceae</taxon>
        <taxon>Sphingomonas</taxon>
    </lineage>
</organism>
<comment type="caution">
    <text evidence="2">The sequence shown here is derived from an EMBL/GenBank/DDBJ whole genome shotgun (WGS) entry which is preliminary data.</text>
</comment>
<proteinExistence type="predicted"/>
<evidence type="ECO:0000313" key="3">
    <source>
        <dbReference type="Proteomes" id="UP000527143"/>
    </source>
</evidence>
<dbReference type="AlphaFoldDB" id="A0A840YB34"/>
<keyword evidence="3" id="KW-1185">Reference proteome</keyword>
<dbReference type="EMBL" id="JACIJF010000001">
    <property type="protein sequence ID" value="MBB5709249.1"/>
    <property type="molecule type" value="Genomic_DNA"/>
</dbReference>
<feature type="region of interest" description="Disordered" evidence="1">
    <location>
        <begin position="1"/>
        <end position="25"/>
    </location>
</feature>
<name>A0A840YB34_9SPHN</name>
<reference evidence="2 3" key="1">
    <citation type="submission" date="2020-08" db="EMBL/GenBank/DDBJ databases">
        <title>Genomic Encyclopedia of Type Strains, Phase IV (KMG-IV): sequencing the most valuable type-strain genomes for metagenomic binning, comparative biology and taxonomic classification.</title>
        <authorList>
            <person name="Goeker M."/>
        </authorList>
    </citation>
    <scope>NUCLEOTIDE SEQUENCE [LARGE SCALE GENOMIC DNA]</scope>
    <source>
        <strain evidence="2 3">DSM 26736</strain>
    </source>
</reference>